<dbReference type="Gene3D" id="3.40.50.1110">
    <property type="entry name" value="SGNH hydrolase"/>
    <property type="match status" value="1"/>
</dbReference>
<dbReference type="STRING" id="1470563.SAMN05444000_101132"/>
<keyword evidence="4" id="KW-1185">Reference proteome</keyword>
<dbReference type="InterPro" id="IPR013830">
    <property type="entry name" value="SGNH_hydro"/>
</dbReference>
<dbReference type="SUPFAM" id="SSF52266">
    <property type="entry name" value="SGNH hydrolase"/>
    <property type="match status" value="1"/>
</dbReference>
<dbReference type="CDD" id="cd00229">
    <property type="entry name" value="SGNH_hydrolase"/>
    <property type="match status" value="1"/>
</dbReference>
<accession>A0A1M6B5N3</accession>
<dbReference type="EMBL" id="FQZQ01000001">
    <property type="protein sequence ID" value="SHI44015.1"/>
    <property type="molecule type" value="Genomic_DNA"/>
</dbReference>
<feature type="domain" description="SGNH hydrolase-type esterase" evidence="2">
    <location>
        <begin position="33"/>
        <end position="214"/>
    </location>
</feature>
<dbReference type="Proteomes" id="UP000183982">
    <property type="component" value="Unassembled WGS sequence"/>
</dbReference>
<reference evidence="4" key="1">
    <citation type="submission" date="2016-11" db="EMBL/GenBank/DDBJ databases">
        <authorList>
            <person name="Varghese N."/>
            <person name="Submissions S."/>
        </authorList>
    </citation>
    <scope>NUCLEOTIDE SEQUENCE [LARGE SCALE GENOMIC DNA]</scope>
    <source>
        <strain evidence="4">DSM 100564</strain>
    </source>
</reference>
<evidence type="ECO:0000313" key="4">
    <source>
        <dbReference type="Proteomes" id="UP000183982"/>
    </source>
</evidence>
<dbReference type="Pfam" id="PF13472">
    <property type="entry name" value="Lipase_GDSL_2"/>
    <property type="match status" value="1"/>
</dbReference>
<name>A0A1M6B5N3_9RHOB</name>
<protein>
    <submittedName>
        <fullName evidence="3">GDSL-like Lipase/Acylhydrolase family protein</fullName>
    </submittedName>
</protein>
<gene>
    <name evidence="3" type="ORF">SAMN05444000_101132</name>
</gene>
<keyword evidence="3" id="KW-0378">Hydrolase</keyword>
<dbReference type="AlphaFoldDB" id="A0A1M6B5N3"/>
<proteinExistence type="predicted"/>
<dbReference type="RefSeq" id="WP_073248353.1">
    <property type="nucleotide sequence ID" value="NZ_FQZQ01000001.1"/>
</dbReference>
<organism evidence="3 4">
    <name type="scientific">Shimia gijangensis</name>
    <dbReference type="NCBI Taxonomy" id="1470563"/>
    <lineage>
        <taxon>Bacteria</taxon>
        <taxon>Pseudomonadati</taxon>
        <taxon>Pseudomonadota</taxon>
        <taxon>Alphaproteobacteria</taxon>
        <taxon>Rhodobacterales</taxon>
        <taxon>Roseobacteraceae</taxon>
    </lineage>
</organism>
<feature type="chain" id="PRO_5012183769" evidence="1">
    <location>
        <begin position="24"/>
        <end position="228"/>
    </location>
</feature>
<keyword evidence="1" id="KW-0732">Signal</keyword>
<dbReference type="InterPro" id="IPR036514">
    <property type="entry name" value="SGNH_hydro_sf"/>
</dbReference>
<feature type="signal peptide" evidence="1">
    <location>
        <begin position="1"/>
        <end position="23"/>
    </location>
</feature>
<evidence type="ECO:0000259" key="2">
    <source>
        <dbReference type="Pfam" id="PF13472"/>
    </source>
</evidence>
<dbReference type="GO" id="GO:0016788">
    <property type="term" value="F:hydrolase activity, acting on ester bonds"/>
    <property type="evidence" value="ECO:0007669"/>
    <property type="project" value="UniProtKB-ARBA"/>
</dbReference>
<sequence length="228" mass="24520">MFRKSLLISLALLMSLWSGFGAAEDKTPRILTMGDSLLAWHGVSGRSVSHVVANELKEPVENRSIGGARVLYGLPVTGSMGMKIAKQYTPGDWEWVVLNGGGNDLWLGCGCKACDKKMDRMISADGKKGAIPGLIGKLRSSGAQVVFVGYLRSPGVGSVIDACRDEGDKLEARIAKLAKFADGVHFLSLAEMVPHGDRSFHTVSMIHPSIKGSREIGKRVAEIIRDND</sequence>
<evidence type="ECO:0000313" key="3">
    <source>
        <dbReference type="EMBL" id="SHI44015.1"/>
    </source>
</evidence>
<evidence type="ECO:0000256" key="1">
    <source>
        <dbReference type="SAM" id="SignalP"/>
    </source>
</evidence>